<evidence type="ECO:0000313" key="1">
    <source>
        <dbReference type="EMBL" id="KAK3580176.1"/>
    </source>
</evidence>
<protein>
    <submittedName>
        <fullName evidence="1">Uncharacterized protein</fullName>
    </submittedName>
</protein>
<reference evidence="1" key="1">
    <citation type="journal article" date="2021" name="Genome Biol. Evol.">
        <title>A High-Quality Reference Genome for a Parasitic Bivalve with Doubly Uniparental Inheritance (Bivalvia: Unionida).</title>
        <authorList>
            <person name="Smith C.H."/>
        </authorList>
    </citation>
    <scope>NUCLEOTIDE SEQUENCE</scope>
    <source>
        <strain evidence="1">CHS0354</strain>
    </source>
</reference>
<reference evidence="1" key="3">
    <citation type="submission" date="2023-05" db="EMBL/GenBank/DDBJ databases">
        <authorList>
            <person name="Smith C.H."/>
        </authorList>
    </citation>
    <scope>NUCLEOTIDE SEQUENCE</scope>
    <source>
        <strain evidence="1">CHS0354</strain>
        <tissue evidence="1">Mantle</tissue>
    </source>
</reference>
<dbReference type="EMBL" id="JAEAOA010000130">
    <property type="protein sequence ID" value="KAK3580176.1"/>
    <property type="molecule type" value="Genomic_DNA"/>
</dbReference>
<dbReference type="Proteomes" id="UP001195483">
    <property type="component" value="Unassembled WGS sequence"/>
</dbReference>
<reference evidence="1" key="2">
    <citation type="journal article" date="2021" name="Genome Biol. Evol.">
        <title>Developing a high-quality reference genome for a parasitic bivalve with doubly uniparental inheritance (Bivalvia: Unionida).</title>
        <authorList>
            <person name="Smith C.H."/>
        </authorList>
    </citation>
    <scope>NUCLEOTIDE SEQUENCE</scope>
    <source>
        <strain evidence="1">CHS0354</strain>
        <tissue evidence="1">Mantle</tissue>
    </source>
</reference>
<name>A0AAE0RV55_9BIVA</name>
<sequence length="94" mass="11134">MAEIIEFYNNIGEFDKTDKDVCRTYRAVNAIIILLKGIRHVYVVYHKLDGGKCTFTAETHFHIIHEFPTRNGTIRPMENGIWHSYFFQEIKKEL</sequence>
<comment type="caution">
    <text evidence="1">The sequence shown here is derived from an EMBL/GenBank/DDBJ whole genome shotgun (WGS) entry which is preliminary data.</text>
</comment>
<evidence type="ECO:0000313" key="2">
    <source>
        <dbReference type="Proteomes" id="UP001195483"/>
    </source>
</evidence>
<accession>A0AAE0RV55</accession>
<proteinExistence type="predicted"/>
<gene>
    <name evidence="1" type="ORF">CHS0354_001309</name>
</gene>
<keyword evidence="2" id="KW-1185">Reference proteome</keyword>
<organism evidence="1 2">
    <name type="scientific">Potamilus streckersoni</name>
    <dbReference type="NCBI Taxonomy" id="2493646"/>
    <lineage>
        <taxon>Eukaryota</taxon>
        <taxon>Metazoa</taxon>
        <taxon>Spiralia</taxon>
        <taxon>Lophotrochozoa</taxon>
        <taxon>Mollusca</taxon>
        <taxon>Bivalvia</taxon>
        <taxon>Autobranchia</taxon>
        <taxon>Heteroconchia</taxon>
        <taxon>Palaeoheterodonta</taxon>
        <taxon>Unionida</taxon>
        <taxon>Unionoidea</taxon>
        <taxon>Unionidae</taxon>
        <taxon>Ambleminae</taxon>
        <taxon>Lampsilini</taxon>
        <taxon>Potamilus</taxon>
    </lineage>
</organism>
<dbReference type="AlphaFoldDB" id="A0AAE0RV55"/>